<keyword evidence="2" id="KW-1185">Reference proteome</keyword>
<reference evidence="1 2" key="1">
    <citation type="submission" date="2018-06" db="EMBL/GenBank/DDBJ databases">
        <authorList>
            <consortium name="Pathogen Informatics"/>
            <person name="Doyle S."/>
        </authorList>
    </citation>
    <scope>NUCLEOTIDE SEQUENCE [LARGE SCALE GENOMIC DNA]</scope>
    <source>
        <strain evidence="1 2">NCTC11370</strain>
    </source>
</reference>
<dbReference type="GeneID" id="93294472"/>
<sequence>MALKQLVKKIITLFLLGSVALGIGSCTGSKNSAAYSVGGEEYGTNEHGGWR</sequence>
<protein>
    <recommendedName>
        <fullName evidence="3">Lipoprotein</fullName>
    </recommendedName>
</protein>
<proteinExistence type="predicted"/>
<accession>A0A377GDH8</accession>
<dbReference type="STRING" id="1094715.GCA_000236165_02965"/>
<dbReference type="RefSeq" id="WP_019350252.1">
    <property type="nucleotide sequence ID" value="NZ_JAPHOO010000002.1"/>
</dbReference>
<evidence type="ECO:0000313" key="1">
    <source>
        <dbReference type="EMBL" id="STO22877.1"/>
    </source>
</evidence>
<gene>
    <name evidence="1" type="ORF">NCTC11370_02979</name>
</gene>
<name>A0A377GDH8_9GAMM</name>
<dbReference type="AlphaFoldDB" id="A0A377GDH8"/>
<evidence type="ECO:0008006" key="3">
    <source>
        <dbReference type="Google" id="ProtNLM"/>
    </source>
</evidence>
<organism evidence="1 2">
    <name type="scientific">Fluoribacter dumoffii</name>
    <dbReference type="NCBI Taxonomy" id="463"/>
    <lineage>
        <taxon>Bacteria</taxon>
        <taxon>Pseudomonadati</taxon>
        <taxon>Pseudomonadota</taxon>
        <taxon>Gammaproteobacteria</taxon>
        <taxon>Legionellales</taxon>
        <taxon>Legionellaceae</taxon>
        <taxon>Fluoribacter</taxon>
    </lineage>
</organism>
<evidence type="ECO:0000313" key="2">
    <source>
        <dbReference type="Proteomes" id="UP000254554"/>
    </source>
</evidence>
<dbReference type="PROSITE" id="PS51257">
    <property type="entry name" value="PROKAR_LIPOPROTEIN"/>
    <property type="match status" value="1"/>
</dbReference>
<dbReference type="Proteomes" id="UP000254554">
    <property type="component" value="Unassembled WGS sequence"/>
</dbReference>
<dbReference type="EMBL" id="UGGT01000001">
    <property type="protein sequence ID" value="STO22877.1"/>
    <property type="molecule type" value="Genomic_DNA"/>
</dbReference>